<comment type="caution">
    <text evidence="5">The sequence shown here is derived from an EMBL/GenBank/DDBJ whole genome shotgun (WGS) entry which is preliminary data.</text>
</comment>
<evidence type="ECO:0000256" key="2">
    <source>
        <dbReference type="ARBA" id="ARBA00022454"/>
    </source>
</evidence>
<feature type="compositionally biased region" description="Polar residues" evidence="4">
    <location>
        <begin position="31"/>
        <end position="40"/>
    </location>
</feature>
<evidence type="ECO:0000256" key="4">
    <source>
        <dbReference type="SAM" id="MobiDB-lite"/>
    </source>
</evidence>
<evidence type="ECO:0000313" key="6">
    <source>
        <dbReference type="Proteomes" id="UP001498398"/>
    </source>
</evidence>
<feature type="region of interest" description="Disordered" evidence="4">
    <location>
        <begin position="1"/>
        <end position="75"/>
    </location>
</feature>
<feature type="compositionally biased region" description="Polar residues" evidence="4">
    <location>
        <begin position="1"/>
        <end position="10"/>
    </location>
</feature>
<dbReference type="Proteomes" id="UP001498398">
    <property type="component" value="Unassembled WGS sequence"/>
</dbReference>
<accession>A0ABR1K2M3</accession>
<organism evidence="5 6">
    <name type="scientific">Marasmiellus scandens</name>
    <dbReference type="NCBI Taxonomy" id="2682957"/>
    <lineage>
        <taxon>Eukaryota</taxon>
        <taxon>Fungi</taxon>
        <taxon>Dikarya</taxon>
        <taxon>Basidiomycota</taxon>
        <taxon>Agaricomycotina</taxon>
        <taxon>Agaricomycetes</taxon>
        <taxon>Agaricomycetidae</taxon>
        <taxon>Agaricales</taxon>
        <taxon>Marasmiineae</taxon>
        <taxon>Omphalotaceae</taxon>
        <taxon>Marasmiellus</taxon>
    </lineage>
</organism>
<keyword evidence="3" id="KW-0544">Nucleosome core</keyword>
<reference evidence="5 6" key="1">
    <citation type="submission" date="2024-01" db="EMBL/GenBank/DDBJ databases">
        <title>A draft genome for the cacao thread blight pathogen Marasmiellus scandens.</title>
        <authorList>
            <person name="Baruah I.K."/>
            <person name="Leung J."/>
            <person name="Bukari Y."/>
            <person name="Amoako-Attah I."/>
            <person name="Meinhardt L.W."/>
            <person name="Bailey B.A."/>
            <person name="Cohen S.P."/>
        </authorList>
    </citation>
    <scope>NUCLEOTIDE SEQUENCE [LARGE SCALE GENOMIC DNA]</scope>
    <source>
        <strain evidence="5 6">GH-19</strain>
    </source>
</reference>
<protein>
    <submittedName>
        <fullName evidence="5">Variant histone H3</fullName>
    </submittedName>
</protein>
<evidence type="ECO:0000256" key="3">
    <source>
        <dbReference type="ARBA" id="ARBA00023269"/>
    </source>
</evidence>
<evidence type="ECO:0000313" key="5">
    <source>
        <dbReference type="EMBL" id="KAK7471240.1"/>
    </source>
</evidence>
<proteinExistence type="predicted"/>
<name>A0ABR1K2M3_9AGAR</name>
<gene>
    <name evidence="5" type="primary">H3F3C</name>
    <name evidence="5" type="ORF">VKT23_002648</name>
</gene>
<evidence type="ECO:0000256" key="1">
    <source>
        <dbReference type="ARBA" id="ARBA00004286"/>
    </source>
</evidence>
<sequence length="75" mass="8014">MARTNQTARKSTGGKAPRKMLGTGAVRSTRHGTNNNTAKKTPQWVDAAAHIQSPAKKPEDIVEDSNKSGGNEVQE</sequence>
<dbReference type="InterPro" id="IPR000164">
    <property type="entry name" value="Histone_H3/CENP-A"/>
</dbReference>
<dbReference type="EMBL" id="JBANRG010000002">
    <property type="protein sequence ID" value="KAK7471240.1"/>
    <property type="molecule type" value="Genomic_DNA"/>
</dbReference>
<feature type="compositionally biased region" description="Basic and acidic residues" evidence="4">
    <location>
        <begin position="56"/>
        <end position="66"/>
    </location>
</feature>
<keyword evidence="6" id="KW-1185">Reference proteome</keyword>
<dbReference type="PRINTS" id="PR00622">
    <property type="entry name" value="HISTONEH3"/>
</dbReference>
<comment type="subcellular location">
    <subcellularLocation>
        <location evidence="1">Chromosome</location>
    </subcellularLocation>
</comment>
<keyword evidence="3" id="KW-0238">DNA-binding</keyword>
<keyword evidence="2" id="KW-0158">Chromosome</keyword>